<evidence type="ECO:0000313" key="3">
    <source>
        <dbReference type="Proteomes" id="UP001174314"/>
    </source>
</evidence>
<evidence type="ECO:0000256" key="1">
    <source>
        <dbReference type="SAM" id="MobiDB-lite"/>
    </source>
</evidence>
<dbReference type="EMBL" id="CP137757">
    <property type="protein sequence ID" value="WPF24483.1"/>
    <property type="molecule type" value="Genomic_DNA"/>
</dbReference>
<feature type="compositionally biased region" description="Basic and acidic residues" evidence="1">
    <location>
        <begin position="137"/>
        <end position="151"/>
    </location>
</feature>
<dbReference type="RefSeq" id="WP_204087378.1">
    <property type="nucleotide sequence ID" value="NZ_CP137757.1"/>
</dbReference>
<reference evidence="2 3" key="1">
    <citation type="submission" date="2023-10" db="EMBL/GenBank/DDBJ databases">
        <title>complete genome sequence of Corynebacterium pseudokroppenstedtii P15-C1.</title>
        <authorList>
            <person name="Bruggemann H."/>
            <person name="Poehlein A."/>
        </authorList>
    </citation>
    <scope>NUCLEOTIDE SEQUENCE [LARGE SCALE GENOMIC DNA]</scope>
    <source>
        <strain evidence="2 3">P15_C1</strain>
    </source>
</reference>
<accession>A0AAU0PW93</accession>
<keyword evidence="3" id="KW-1185">Reference proteome</keyword>
<protein>
    <submittedName>
        <fullName evidence="2">DUF3499 family protein</fullName>
    </submittedName>
</protein>
<feature type="region of interest" description="Disordered" evidence="1">
    <location>
        <begin position="137"/>
        <end position="187"/>
    </location>
</feature>
<organism evidence="2 3">
    <name type="scientific">Corynebacterium pseudokroppenstedtii</name>
    <dbReference type="NCBI Taxonomy" id="2804917"/>
    <lineage>
        <taxon>Bacteria</taxon>
        <taxon>Bacillati</taxon>
        <taxon>Actinomycetota</taxon>
        <taxon>Actinomycetes</taxon>
        <taxon>Mycobacteriales</taxon>
        <taxon>Corynebacteriaceae</taxon>
        <taxon>Corynebacterium</taxon>
    </lineage>
</organism>
<dbReference type="KEGG" id="cpsk:Q0N40_08045"/>
<dbReference type="InterPro" id="IPR021888">
    <property type="entry name" value="DUF3499"/>
</dbReference>
<gene>
    <name evidence="2" type="ORF">Q0N40_08045</name>
</gene>
<proteinExistence type="predicted"/>
<dbReference type="Proteomes" id="UP001174314">
    <property type="component" value="Chromosome"/>
</dbReference>
<sequence length="322" mass="35324">MNEKRVNKKRLCCRPGCGRPAAATLVYSHAEETVIVGPLSSDDNPHSWDLCARHSAQFRPPEGWTVIRDEPDVDDVDDMTALLDSVNDPQGGDHRVDAGSVAGPGARFGAGSGARHADATQGAVADIQDTISRLNGHRGEATRHHNEKRAFSTEPSSMRQSADRHSADSHAAAAYNNDPGTDSDDDAEWEIESPLLQAAKERERRRRLWRGRGEEPTVESSYGRSVITTGQTGRHRRPDNHHASHVAPHNRAESHRAGTEQEPSAKTMRRGASNHSEPHEPAQGWSRTQDSSEVRHPSLHNIPGRKRGHLHAVPDPDPDGDR</sequence>
<dbReference type="AlphaFoldDB" id="A0AAU0PW93"/>
<feature type="region of interest" description="Disordered" evidence="1">
    <location>
        <begin position="212"/>
        <end position="322"/>
    </location>
</feature>
<evidence type="ECO:0000313" key="2">
    <source>
        <dbReference type="EMBL" id="WPF24483.1"/>
    </source>
</evidence>
<feature type="compositionally biased region" description="Polar residues" evidence="1">
    <location>
        <begin position="218"/>
        <end position="232"/>
    </location>
</feature>
<dbReference type="Pfam" id="PF12005">
    <property type="entry name" value="DUF3499"/>
    <property type="match status" value="1"/>
</dbReference>
<name>A0AAU0PW93_9CORY</name>
<feature type="compositionally biased region" description="Basic and acidic residues" evidence="1">
    <location>
        <begin position="250"/>
        <end position="259"/>
    </location>
</feature>